<sequence>MLAERGGAAFEDLTARARIRDAALRYFTEYGFTQATIREIARAAGVSPGLVRHHFGSKEALRQACDAYALEALHGFYDQTLNGDRLSHPRSTMDARHTLHPFQRYLARALIDESEAAARIFDDLVAMTERSLIQADRQRPDPPIADAASRAALMVAMALGIPTFHQHISRAVGADIFSDEGDRRVALALLDVHSHSVISPETAASLRDGLDEPGSGSGNRAPFTHSQEEHRHE</sequence>
<feature type="DNA-binding region" description="H-T-H motif" evidence="4">
    <location>
        <begin position="36"/>
        <end position="55"/>
    </location>
</feature>
<dbReference type="InterPro" id="IPR023772">
    <property type="entry name" value="DNA-bd_HTH_TetR-type_CS"/>
</dbReference>
<keyword evidence="1" id="KW-0805">Transcription regulation</keyword>
<dbReference type="Pfam" id="PF00440">
    <property type="entry name" value="TetR_N"/>
    <property type="match status" value="1"/>
</dbReference>
<dbReference type="PROSITE" id="PS50977">
    <property type="entry name" value="HTH_TETR_2"/>
    <property type="match status" value="1"/>
</dbReference>
<dbReference type="EMBL" id="JBHSXS010000009">
    <property type="protein sequence ID" value="MFC6881619.1"/>
    <property type="molecule type" value="Genomic_DNA"/>
</dbReference>
<dbReference type="InterPro" id="IPR050109">
    <property type="entry name" value="HTH-type_TetR-like_transc_reg"/>
</dbReference>
<dbReference type="RefSeq" id="WP_160826921.1">
    <property type="nucleotide sequence ID" value="NZ_JBHSXE010000001.1"/>
</dbReference>
<evidence type="ECO:0000313" key="7">
    <source>
        <dbReference type="EMBL" id="MFC6881619.1"/>
    </source>
</evidence>
<evidence type="ECO:0000256" key="5">
    <source>
        <dbReference type="SAM" id="MobiDB-lite"/>
    </source>
</evidence>
<evidence type="ECO:0000256" key="1">
    <source>
        <dbReference type="ARBA" id="ARBA00023015"/>
    </source>
</evidence>
<keyword evidence="2 4" id="KW-0238">DNA-binding</keyword>
<keyword evidence="8" id="KW-1185">Reference proteome</keyword>
<dbReference type="PANTHER" id="PTHR30055:SF234">
    <property type="entry name" value="HTH-TYPE TRANSCRIPTIONAL REGULATOR BETI"/>
    <property type="match status" value="1"/>
</dbReference>
<dbReference type="PROSITE" id="PS01081">
    <property type="entry name" value="HTH_TETR_1"/>
    <property type="match status" value="1"/>
</dbReference>
<feature type="domain" description="HTH tetR-type" evidence="6">
    <location>
        <begin position="13"/>
        <end position="73"/>
    </location>
</feature>
<feature type="region of interest" description="Disordered" evidence="5">
    <location>
        <begin position="203"/>
        <end position="233"/>
    </location>
</feature>
<evidence type="ECO:0000256" key="2">
    <source>
        <dbReference type="ARBA" id="ARBA00023125"/>
    </source>
</evidence>
<dbReference type="SUPFAM" id="SSF46689">
    <property type="entry name" value="Homeodomain-like"/>
    <property type="match status" value="1"/>
</dbReference>
<reference evidence="8" key="1">
    <citation type="journal article" date="2019" name="Int. J. Syst. Evol. Microbiol.">
        <title>The Global Catalogue of Microorganisms (GCM) 10K type strain sequencing project: providing services to taxonomists for standard genome sequencing and annotation.</title>
        <authorList>
            <consortium name="The Broad Institute Genomics Platform"/>
            <consortium name="The Broad Institute Genome Sequencing Center for Infectious Disease"/>
            <person name="Wu L."/>
            <person name="Ma J."/>
        </authorList>
    </citation>
    <scope>NUCLEOTIDE SEQUENCE [LARGE SCALE GENOMIC DNA]</scope>
    <source>
        <strain evidence="8">JCM 3369</strain>
    </source>
</reference>
<dbReference type="InterPro" id="IPR001647">
    <property type="entry name" value="HTH_TetR"/>
</dbReference>
<accession>A0ABW2CLK9</accession>
<gene>
    <name evidence="7" type="ORF">ACFQKB_17810</name>
</gene>
<dbReference type="PRINTS" id="PR00455">
    <property type="entry name" value="HTHTETR"/>
</dbReference>
<name>A0ABW2CLK9_9ACTN</name>
<evidence type="ECO:0000256" key="4">
    <source>
        <dbReference type="PROSITE-ProRule" id="PRU00335"/>
    </source>
</evidence>
<keyword evidence="3" id="KW-0804">Transcription</keyword>
<evidence type="ECO:0000259" key="6">
    <source>
        <dbReference type="PROSITE" id="PS50977"/>
    </source>
</evidence>
<dbReference type="PANTHER" id="PTHR30055">
    <property type="entry name" value="HTH-TYPE TRANSCRIPTIONAL REGULATOR RUTR"/>
    <property type="match status" value="1"/>
</dbReference>
<evidence type="ECO:0000256" key="3">
    <source>
        <dbReference type="ARBA" id="ARBA00023163"/>
    </source>
</evidence>
<protein>
    <submittedName>
        <fullName evidence="7">TetR/AcrR family transcriptional regulator</fullName>
    </submittedName>
</protein>
<comment type="caution">
    <text evidence="7">The sequence shown here is derived from an EMBL/GenBank/DDBJ whole genome shotgun (WGS) entry which is preliminary data.</text>
</comment>
<evidence type="ECO:0000313" key="8">
    <source>
        <dbReference type="Proteomes" id="UP001596380"/>
    </source>
</evidence>
<proteinExistence type="predicted"/>
<organism evidence="7 8">
    <name type="scientific">Actinomadura yumaensis</name>
    <dbReference type="NCBI Taxonomy" id="111807"/>
    <lineage>
        <taxon>Bacteria</taxon>
        <taxon>Bacillati</taxon>
        <taxon>Actinomycetota</taxon>
        <taxon>Actinomycetes</taxon>
        <taxon>Streptosporangiales</taxon>
        <taxon>Thermomonosporaceae</taxon>
        <taxon>Actinomadura</taxon>
    </lineage>
</organism>
<dbReference type="Proteomes" id="UP001596380">
    <property type="component" value="Unassembled WGS sequence"/>
</dbReference>
<dbReference type="InterPro" id="IPR009057">
    <property type="entry name" value="Homeodomain-like_sf"/>
</dbReference>
<dbReference type="Gene3D" id="1.10.357.10">
    <property type="entry name" value="Tetracycline Repressor, domain 2"/>
    <property type="match status" value="1"/>
</dbReference>